<evidence type="ECO:0000313" key="1">
    <source>
        <dbReference type="EMBL" id="KAJ6971335.1"/>
    </source>
</evidence>
<dbReference type="GO" id="GO:0000724">
    <property type="term" value="P:double-strand break repair via homologous recombination"/>
    <property type="evidence" value="ECO:0007669"/>
    <property type="project" value="TreeGrafter"/>
</dbReference>
<dbReference type="GO" id="GO:0003684">
    <property type="term" value="F:damaged DNA binding"/>
    <property type="evidence" value="ECO:0007669"/>
    <property type="project" value="TreeGrafter"/>
</dbReference>
<dbReference type="EMBL" id="JAQIZT010000015">
    <property type="protein sequence ID" value="KAJ6971335.1"/>
    <property type="molecule type" value="Genomic_DNA"/>
</dbReference>
<protein>
    <submittedName>
        <fullName evidence="1">Uncharacterized protein</fullName>
    </submittedName>
</protein>
<dbReference type="PANTHER" id="PTHR12162:SF0">
    <property type="entry name" value="NIBRIN"/>
    <property type="match status" value="1"/>
</dbReference>
<gene>
    <name evidence="1" type="ORF">NC653_035569</name>
</gene>
<comment type="caution">
    <text evidence="1">The sequence shown here is derived from an EMBL/GenBank/DDBJ whole genome shotgun (WGS) entry which is preliminary data.</text>
</comment>
<organism evidence="1 2">
    <name type="scientific">Populus alba x Populus x berolinensis</name>
    <dbReference type="NCBI Taxonomy" id="444605"/>
    <lineage>
        <taxon>Eukaryota</taxon>
        <taxon>Viridiplantae</taxon>
        <taxon>Streptophyta</taxon>
        <taxon>Embryophyta</taxon>
        <taxon>Tracheophyta</taxon>
        <taxon>Spermatophyta</taxon>
        <taxon>Magnoliopsida</taxon>
        <taxon>eudicotyledons</taxon>
        <taxon>Gunneridae</taxon>
        <taxon>Pentapetalae</taxon>
        <taxon>rosids</taxon>
        <taxon>fabids</taxon>
        <taxon>Malpighiales</taxon>
        <taxon>Salicaceae</taxon>
        <taxon>Saliceae</taxon>
        <taxon>Populus</taxon>
    </lineage>
</organism>
<dbReference type="AlphaFoldDB" id="A0AAD6LQU4"/>
<keyword evidence="2" id="KW-1185">Reference proteome</keyword>
<evidence type="ECO:0000313" key="2">
    <source>
        <dbReference type="Proteomes" id="UP001164929"/>
    </source>
</evidence>
<dbReference type="Proteomes" id="UP001164929">
    <property type="component" value="Chromosome 15"/>
</dbReference>
<dbReference type="InterPro" id="IPR040227">
    <property type="entry name" value="Nibrin-rel"/>
</dbReference>
<reference evidence="1" key="1">
    <citation type="journal article" date="2023" name="Mol. Ecol. Resour.">
        <title>Chromosome-level genome assembly of a triploid poplar Populus alba 'Berolinensis'.</title>
        <authorList>
            <person name="Chen S."/>
            <person name="Yu Y."/>
            <person name="Wang X."/>
            <person name="Wang S."/>
            <person name="Zhang T."/>
            <person name="Zhou Y."/>
            <person name="He R."/>
            <person name="Meng N."/>
            <person name="Wang Y."/>
            <person name="Liu W."/>
            <person name="Liu Z."/>
            <person name="Liu J."/>
            <person name="Guo Q."/>
            <person name="Huang H."/>
            <person name="Sederoff R.R."/>
            <person name="Wang G."/>
            <person name="Qu G."/>
            <person name="Chen S."/>
        </authorList>
    </citation>
    <scope>NUCLEOTIDE SEQUENCE</scope>
    <source>
        <strain evidence="1">SC-2020</strain>
    </source>
</reference>
<dbReference type="PANTHER" id="PTHR12162">
    <property type="entry name" value="NIBRIN-RELATED"/>
    <property type="match status" value="1"/>
</dbReference>
<accession>A0AAD6LQU4</accession>
<dbReference type="GO" id="GO:0007095">
    <property type="term" value="P:mitotic G2 DNA damage checkpoint signaling"/>
    <property type="evidence" value="ECO:0007669"/>
    <property type="project" value="InterPro"/>
</dbReference>
<dbReference type="GO" id="GO:0030870">
    <property type="term" value="C:Mre11 complex"/>
    <property type="evidence" value="ECO:0007669"/>
    <property type="project" value="InterPro"/>
</dbReference>
<proteinExistence type="predicted"/>
<sequence length="368" mass="40480">MEMWFPLELVLPSTGSVLFHSYFSSTVPSPFKWISFFETKSHQLLVAEKRIGLEIPSWSSYIPTMTVEGVSVKVAASGTRAKCLEGFTCLLESINMYKFKDRLQSLLEVCGAKIVFVEEFCSNAKGLDCGQDSHVVCVIPRGSPDKFNLFNKLGSLSRVNELDLLRAVLAGHLDLSVLVSPSVLVSSSCSTDETVVADSEAEVETPTSEHFTADISNEEAPKYVNKLEMAIDPHLRSENNHVVSSAYSIGNMTAKRETVDEAESGNSDIIYSQDLIIRDLNLPAQISSTPNNEVLNFKRFRKVLEFSPFLPVSCLGVQTQLVLAGVLENLCPVISLLHGCDGKICGADQIHGFRLRNILKKDAIELVS</sequence>
<name>A0AAD6LQU4_9ROSI</name>